<evidence type="ECO:0000259" key="4">
    <source>
        <dbReference type="SMART" id="SM00093"/>
    </source>
</evidence>
<evidence type="ECO:0000256" key="3">
    <source>
        <dbReference type="SAM" id="SignalP"/>
    </source>
</evidence>
<evidence type="ECO:0000256" key="1">
    <source>
        <dbReference type="RuleBase" id="RU000411"/>
    </source>
</evidence>
<dbReference type="Ensembl" id="ENSOSUT00000010278.1">
    <property type="protein sequence ID" value="ENSOSUP00000009934.1"/>
    <property type="gene ID" value="ENSOSUG00000007266.1"/>
</dbReference>
<sequence>MPTVTLWLPLVWLVATVTPVPTPEASPKRLKLLRQHPILPVPPHPPPGPPGDVGAPILPAPTPRAHPEELPGSDAPLKPTDPPSPEVLEGAPQELGATSNGSTAAPAPSTTETPPSTTGGPLSTTERPPSTTEGPPSTPGTSAPPCPGDEEPPEPCGAPTEEQRAAMAEALGTFALRFYQHMAEAAQPDTNLLFSPITVAMGLSHLLLGARGETRERLAAVLAHPPGLACPHAALRQLARAPGLFSAAQIFHHPGLSLRPRFLNESWHFYGARPRALSGNESLDLLRVNTWVREASQGLLPTLLPALPSQPRLLLLSAVHLQATWRTRLEAKKTVPLPFLRPGRPPRLVPTMTSKKYPVASFIDPRLQVQVGRLELSEGLSLVVLVPQGPLEALGALERALDPPTFLGLLRRAAHTPPRATALALPRLRLDLALDVVALVHDMDYGLFLDAELCGLARGPAVEVDAARHRAVLVLDEAGVEAAGAMATSVARTALLLEALRPFLFVLWHDAGAVPLFMGRVSDPQP</sequence>
<dbReference type="InterPro" id="IPR042178">
    <property type="entry name" value="Serpin_sf_1"/>
</dbReference>
<evidence type="ECO:0000256" key="2">
    <source>
        <dbReference type="SAM" id="MobiDB-lite"/>
    </source>
</evidence>
<feature type="compositionally biased region" description="Pro residues" evidence="2">
    <location>
        <begin position="136"/>
        <end position="147"/>
    </location>
</feature>
<feature type="compositionally biased region" description="Low complexity" evidence="2">
    <location>
        <begin position="96"/>
        <end position="135"/>
    </location>
</feature>
<comment type="similarity">
    <text evidence="1">Belongs to the serpin family.</text>
</comment>
<dbReference type="SMART" id="SM00093">
    <property type="entry name" value="SERPIN"/>
    <property type="match status" value="1"/>
</dbReference>
<dbReference type="SUPFAM" id="SSF56574">
    <property type="entry name" value="Serpins"/>
    <property type="match status" value="1"/>
</dbReference>
<feature type="domain" description="Serpin" evidence="4">
    <location>
        <begin position="176"/>
        <end position="524"/>
    </location>
</feature>
<organism evidence="5 6">
    <name type="scientific">Otus sunia</name>
    <name type="common">Oriental scops-owl</name>
    <dbReference type="NCBI Taxonomy" id="257818"/>
    <lineage>
        <taxon>Eukaryota</taxon>
        <taxon>Metazoa</taxon>
        <taxon>Chordata</taxon>
        <taxon>Craniata</taxon>
        <taxon>Vertebrata</taxon>
        <taxon>Euteleostomi</taxon>
        <taxon>Archelosauria</taxon>
        <taxon>Archosauria</taxon>
        <taxon>Dinosauria</taxon>
        <taxon>Saurischia</taxon>
        <taxon>Theropoda</taxon>
        <taxon>Coelurosauria</taxon>
        <taxon>Aves</taxon>
        <taxon>Neognathae</taxon>
        <taxon>Neoaves</taxon>
        <taxon>Telluraves</taxon>
        <taxon>Strigiformes</taxon>
        <taxon>Strigidae</taxon>
        <taxon>Otus</taxon>
    </lineage>
</organism>
<feature type="region of interest" description="Disordered" evidence="2">
    <location>
        <begin position="37"/>
        <end position="162"/>
    </location>
</feature>
<dbReference type="InterPro" id="IPR042185">
    <property type="entry name" value="Serpin_sf_2"/>
</dbReference>
<evidence type="ECO:0000313" key="5">
    <source>
        <dbReference type="Ensembl" id="ENSOSUP00000009934.1"/>
    </source>
</evidence>
<name>A0A8C8E9I7_9STRI</name>
<dbReference type="Proteomes" id="UP000694552">
    <property type="component" value="Unplaced"/>
</dbReference>
<reference evidence="5" key="1">
    <citation type="submission" date="2025-08" db="UniProtKB">
        <authorList>
            <consortium name="Ensembl"/>
        </authorList>
    </citation>
    <scope>IDENTIFICATION</scope>
</reference>
<dbReference type="Pfam" id="PF00079">
    <property type="entry name" value="Serpin"/>
    <property type="match status" value="1"/>
</dbReference>
<evidence type="ECO:0000313" key="6">
    <source>
        <dbReference type="Proteomes" id="UP000694552"/>
    </source>
</evidence>
<keyword evidence="3" id="KW-0732">Signal</keyword>
<dbReference type="Gene3D" id="3.30.497.10">
    <property type="entry name" value="Antithrombin, subunit I, domain 2"/>
    <property type="match status" value="1"/>
</dbReference>
<dbReference type="InterPro" id="IPR036186">
    <property type="entry name" value="Serpin_sf"/>
</dbReference>
<dbReference type="GO" id="GO:0004867">
    <property type="term" value="F:serine-type endopeptidase inhibitor activity"/>
    <property type="evidence" value="ECO:0007669"/>
    <property type="project" value="InterPro"/>
</dbReference>
<proteinExistence type="inferred from homology"/>
<reference evidence="5" key="2">
    <citation type="submission" date="2025-09" db="UniProtKB">
        <authorList>
            <consortium name="Ensembl"/>
        </authorList>
    </citation>
    <scope>IDENTIFICATION</scope>
</reference>
<dbReference type="PANTHER" id="PTHR11461:SF159">
    <property type="entry name" value="PLASMA PROTEASE C1 INHIBITOR"/>
    <property type="match status" value="1"/>
</dbReference>
<dbReference type="Gene3D" id="2.30.39.10">
    <property type="entry name" value="Alpha-1-antitrypsin, domain 1"/>
    <property type="match status" value="1"/>
</dbReference>
<dbReference type="InterPro" id="IPR023796">
    <property type="entry name" value="Serpin_dom"/>
</dbReference>
<feature type="compositionally biased region" description="Pro residues" evidence="2">
    <location>
        <begin position="39"/>
        <end position="50"/>
    </location>
</feature>
<dbReference type="InterPro" id="IPR000215">
    <property type="entry name" value="Serpin_fam"/>
</dbReference>
<accession>A0A8C8E9I7</accession>
<dbReference type="PANTHER" id="PTHR11461">
    <property type="entry name" value="SERINE PROTEASE INHIBITOR, SERPIN"/>
    <property type="match status" value="1"/>
</dbReference>
<dbReference type="GO" id="GO:0005615">
    <property type="term" value="C:extracellular space"/>
    <property type="evidence" value="ECO:0007669"/>
    <property type="project" value="InterPro"/>
</dbReference>
<protein>
    <submittedName>
        <fullName evidence="5">Serpin family G member 1</fullName>
    </submittedName>
</protein>
<dbReference type="AlphaFoldDB" id="A0A8C8E9I7"/>
<feature type="signal peptide" evidence="3">
    <location>
        <begin position="1"/>
        <end position="19"/>
    </location>
</feature>
<keyword evidence="6" id="KW-1185">Reference proteome</keyword>
<feature type="chain" id="PRO_5034848370" evidence="3">
    <location>
        <begin position="20"/>
        <end position="526"/>
    </location>
</feature>